<dbReference type="InterPro" id="IPR048279">
    <property type="entry name" value="MdtK-like"/>
</dbReference>
<feature type="transmembrane region" description="Helical" evidence="7">
    <location>
        <begin position="429"/>
        <end position="449"/>
    </location>
</feature>
<dbReference type="GO" id="GO:0005886">
    <property type="term" value="C:plasma membrane"/>
    <property type="evidence" value="ECO:0007669"/>
    <property type="project" value="UniProtKB-SubCell"/>
</dbReference>
<sequence>MSKKKNLNDQPVGWALFRVSAPMSIGIFGVLMVGLADAFFLARYGDFALTAVGFIYPVTMTLTSLSIGLSAGTSTVVSQALGRGEEEGKQRTTMHAMLMGLALSSALVTAFFLLSPWLFGTMGASDQVLDAVMAYIPWWCLSFPLLVMAQLLNSVFRAAGRSEVAAITMLAQATLNIALTPLLIFGWGAIPEFGVAGAGMATFIARAAGFAGVVLYAWWTSELCFDVNPAKGIVKTVKRIGRVAAPASLSNAINPGGMAAVTAAVAVVGDAAVAGFGAATRVQSLLFLPMLAMSAGIGPVVGQAWGAEDQSRAQKAVRLTFYACAAYGAVLAAVLLIFAQPIAALVADNEDAAEYGAQYLRLVGLSFFGYGILVTGNAAMNARDRALWSMGLSAARIALIYIPFAWAGVLIFGYTGILGAALLANVLGAFGAIIACRAVGLLGTDTAIIRGPARAARSLTPSD</sequence>
<feature type="transmembrane region" description="Helical" evidence="7">
    <location>
        <begin position="21"/>
        <end position="42"/>
    </location>
</feature>
<dbReference type="PANTHER" id="PTHR43549:SF3">
    <property type="entry name" value="MULTIDRUG RESISTANCE PROTEIN YPNP-RELATED"/>
    <property type="match status" value="1"/>
</dbReference>
<evidence type="ECO:0000256" key="1">
    <source>
        <dbReference type="ARBA" id="ARBA00004429"/>
    </source>
</evidence>
<accession>A0A1P8MZF4</accession>
<evidence type="ECO:0000256" key="6">
    <source>
        <dbReference type="ARBA" id="ARBA00023136"/>
    </source>
</evidence>
<dbReference type="EMBL" id="CP019312">
    <property type="protein sequence ID" value="APX13362.1"/>
    <property type="molecule type" value="Genomic_DNA"/>
</dbReference>
<dbReference type="PIRSF" id="PIRSF006603">
    <property type="entry name" value="DinF"/>
    <property type="match status" value="1"/>
</dbReference>
<organism evidence="8 9">
    <name type="scientific">Tateyamaria omphalii</name>
    <dbReference type="NCBI Taxonomy" id="299262"/>
    <lineage>
        <taxon>Bacteria</taxon>
        <taxon>Pseudomonadati</taxon>
        <taxon>Pseudomonadota</taxon>
        <taxon>Alphaproteobacteria</taxon>
        <taxon>Rhodobacterales</taxon>
        <taxon>Roseobacteraceae</taxon>
        <taxon>Tateyamaria</taxon>
    </lineage>
</organism>
<dbReference type="GO" id="GO:0042910">
    <property type="term" value="F:xenobiotic transmembrane transporter activity"/>
    <property type="evidence" value="ECO:0007669"/>
    <property type="project" value="InterPro"/>
</dbReference>
<dbReference type="InterPro" id="IPR052031">
    <property type="entry name" value="Membrane_Transporter-Flippase"/>
</dbReference>
<evidence type="ECO:0000256" key="3">
    <source>
        <dbReference type="ARBA" id="ARBA00022475"/>
    </source>
</evidence>
<dbReference type="PANTHER" id="PTHR43549">
    <property type="entry name" value="MULTIDRUG RESISTANCE PROTEIN YPNP-RELATED"/>
    <property type="match status" value="1"/>
</dbReference>
<feature type="transmembrane region" description="Helical" evidence="7">
    <location>
        <begin position="359"/>
        <end position="379"/>
    </location>
</feature>
<name>A0A1P8MZF4_9RHOB</name>
<dbReference type="OrthoDB" id="9806302at2"/>
<keyword evidence="6 7" id="KW-0472">Membrane</keyword>
<dbReference type="AlphaFoldDB" id="A0A1P8MZF4"/>
<proteinExistence type="predicted"/>
<keyword evidence="5 7" id="KW-1133">Transmembrane helix</keyword>
<evidence type="ECO:0000313" key="9">
    <source>
        <dbReference type="Proteomes" id="UP000186336"/>
    </source>
</evidence>
<dbReference type="Proteomes" id="UP000186336">
    <property type="component" value="Chromosome"/>
</dbReference>
<evidence type="ECO:0000256" key="2">
    <source>
        <dbReference type="ARBA" id="ARBA00022448"/>
    </source>
</evidence>
<feature type="transmembrane region" description="Helical" evidence="7">
    <location>
        <begin position="319"/>
        <end position="339"/>
    </location>
</feature>
<feature type="transmembrane region" description="Helical" evidence="7">
    <location>
        <begin position="285"/>
        <end position="307"/>
    </location>
</feature>
<dbReference type="GO" id="GO:0015297">
    <property type="term" value="F:antiporter activity"/>
    <property type="evidence" value="ECO:0007669"/>
    <property type="project" value="InterPro"/>
</dbReference>
<reference evidence="8 9" key="1">
    <citation type="submission" date="2017-01" db="EMBL/GenBank/DDBJ databases">
        <title>Complete genome of Tateyamaria omphalii DOK1-4 isolated from seawater in Dokdo.</title>
        <authorList>
            <person name="Kim J.H."/>
            <person name="Chi W.-J."/>
        </authorList>
    </citation>
    <scope>NUCLEOTIDE SEQUENCE [LARGE SCALE GENOMIC DNA]</scope>
    <source>
        <strain evidence="8 9">DOK1-4</strain>
    </source>
</reference>
<dbReference type="RefSeq" id="WP_076629796.1">
    <property type="nucleotide sequence ID" value="NZ_CP019312.1"/>
</dbReference>
<keyword evidence="9" id="KW-1185">Reference proteome</keyword>
<feature type="transmembrane region" description="Helical" evidence="7">
    <location>
        <begin position="98"/>
        <end position="119"/>
    </location>
</feature>
<comment type="subcellular location">
    <subcellularLocation>
        <location evidence="1">Cell inner membrane</location>
        <topology evidence="1">Multi-pass membrane protein</topology>
    </subcellularLocation>
</comment>
<dbReference type="InterPro" id="IPR002528">
    <property type="entry name" value="MATE_fam"/>
</dbReference>
<evidence type="ECO:0000256" key="7">
    <source>
        <dbReference type="SAM" id="Phobius"/>
    </source>
</evidence>
<gene>
    <name evidence="8" type="ORF">BWR18_18000</name>
</gene>
<feature type="transmembrane region" description="Helical" evidence="7">
    <location>
        <begin position="399"/>
        <end position="423"/>
    </location>
</feature>
<dbReference type="KEGG" id="tom:BWR18_18000"/>
<feature type="transmembrane region" description="Helical" evidence="7">
    <location>
        <begin position="54"/>
        <end position="77"/>
    </location>
</feature>
<dbReference type="NCBIfam" id="TIGR00797">
    <property type="entry name" value="matE"/>
    <property type="match status" value="1"/>
</dbReference>
<protein>
    <submittedName>
        <fullName evidence="8">MATE family efflux transporter</fullName>
    </submittedName>
</protein>
<feature type="transmembrane region" description="Helical" evidence="7">
    <location>
        <begin position="196"/>
        <end position="219"/>
    </location>
</feature>
<keyword evidence="2" id="KW-0813">Transport</keyword>
<dbReference type="STRING" id="299262.BWR18_18000"/>
<keyword evidence="4 7" id="KW-0812">Transmembrane</keyword>
<feature type="transmembrane region" description="Helical" evidence="7">
    <location>
        <begin position="131"/>
        <end position="152"/>
    </location>
</feature>
<evidence type="ECO:0000256" key="5">
    <source>
        <dbReference type="ARBA" id="ARBA00022989"/>
    </source>
</evidence>
<feature type="transmembrane region" description="Helical" evidence="7">
    <location>
        <begin position="164"/>
        <end position="190"/>
    </location>
</feature>
<keyword evidence="3" id="KW-1003">Cell membrane</keyword>
<dbReference type="Pfam" id="PF01554">
    <property type="entry name" value="MatE"/>
    <property type="match status" value="2"/>
</dbReference>
<feature type="transmembrane region" description="Helical" evidence="7">
    <location>
        <begin position="258"/>
        <end position="279"/>
    </location>
</feature>
<evidence type="ECO:0000256" key="4">
    <source>
        <dbReference type="ARBA" id="ARBA00022692"/>
    </source>
</evidence>
<evidence type="ECO:0000313" key="8">
    <source>
        <dbReference type="EMBL" id="APX13362.1"/>
    </source>
</evidence>